<name>A0ABW1YRC5_9GAMM</name>
<dbReference type="InterPro" id="IPR044880">
    <property type="entry name" value="NCX_ion-bd_dom_sf"/>
</dbReference>
<feature type="transmembrane region" description="Helical" evidence="5">
    <location>
        <begin position="129"/>
        <end position="148"/>
    </location>
</feature>
<evidence type="ECO:0000259" key="6">
    <source>
        <dbReference type="Pfam" id="PF01699"/>
    </source>
</evidence>
<evidence type="ECO:0000256" key="5">
    <source>
        <dbReference type="SAM" id="Phobius"/>
    </source>
</evidence>
<protein>
    <submittedName>
        <fullName evidence="7">Calcium/sodium antiporter</fullName>
    </submittedName>
</protein>
<organism evidence="7 8">
    <name type="scientific">Microbulbifer taiwanensis</name>
    <dbReference type="NCBI Taxonomy" id="986746"/>
    <lineage>
        <taxon>Bacteria</taxon>
        <taxon>Pseudomonadati</taxon>
        <taxon>Pseudomonadota</taxon>
        <taxon>Gammaproteobacteria</taxon>
        <taxon>Cellvibrionales</taxon>
        <taxon>Microbulbiferaceae</taxon>
        <taxon>Microbulbifer</taxon>
    </lineage>
</organism>
<dbReference type="EMBL" id="JBHSVR010000001">
    <property type="protein sequence ID" value="MFC6633970.1"/>
    <property type="molecule type" value="Genomic_DNA"/>
</dbReference>
<feature type="domain" description="Sodium/calcium exchanger membrane region" evidence="6">
    <location>
        <begin position="4"/>
        <end position="144"/>
    </location>
</feature>
<evidence type="ECO:0000313" key="8">
    <source>
        <dbReference type="Proteomes" id="UP001596425"/>
    </source>
</evidence>
<comment type="caution">
    <text evidence="7">The sequence shown here is derived from an EMBL/GenBank/DDBJ whole genome shotgun (WGS) entry which is preliminary data.</text>
</comment>
<dbReference type="Pfam" id="PF01699">
    <property type="entry name" value="Na_Ca_ex"/>
    <property type="match status" value="2"/>
</dbReference>
<keyword evidence="4 5" id="KW-0472">Membrane</keyword>
<feature type="transmembrane region" description="Helical" evidence="5">
    <location>
        <begin position="304"/>
        <end position="326"/>
    </location>
</feature>
<evidence type="ECO:0000313" key="7">
    <source>
        <dbReference type="EMBL" id="MFC6633970.1"/>
    </source>
</evidence>
<feature type="transmembrane region" description="Helical" evidence="5">
    <location>
        <begin position="242"/>
        <end position="263"/>
    </location>
</feature>
<feature type="transmembrane region" description="Helical" evidence="5">
    <location>
        <begin position="275"/>
        <end position="292"/>
    </location>
</feature>
<accession>A0ABW1YRC5</accession>
<evidence type="ECO:0000256" key="4">
    <source>
        <dbReference type="ARBA" id="ARBA00023136"/>
    </source>
</evidence>
<comment type="subcellular location">
    <subcellularLocation>
        <location evidence="1">Membrane</location>
        <topology evidence="1">Multi-pass membrane protein</topology>
    </subcellularLocation>
</comment>
<evidence type="ECO:0000256" key="2">
    <source>
        <dbReference type="ARBA" id="ARBA00022692"/>
    </source>
</evidence>
<proteinExistence type="predicted"/>
<dbReference type="NCBIfam" id="TIGR00367">
    <property type="entry name" value="calcium/sodium antiporter"/>
    <property type="match status" value="1"/>
</dbReference>
<sequence length="327" mass="34048">MILAALAIIAGFALLVWSADRFVEGAAATARHAGMPTLLIGMVIVGFGTSAPEMVVSAMAALDGSPGLALGNAYGSNIANTGLILGFTALFIPLAVHSKIVRKELPLLLAITLLGGFFLWDGALARWEALVLLAGFFGLIGWSIYSALTGKGDVIEGNIESELEIHSMTLGRAIFWLVAGLALLIVSSRILVWGAVTIAESLGVSDLIIGLTIVALGTSLPELAATVIAARKGEYDIAIGNVVGSNMFNLLAVVGIAGAIAPMSSVPPEVLSRDWPMVIGLTVALFVFAYGFRGQGRINRFEGGALLLAYLAYNAYLVMTITRTAMG</sequence>
<dbReference type="InterPro" id="IPR004481">
    <property type="entry name" value="K/Na/Ca-exchanger"/>
</dbReference>
<keyword evidence="2 5" id="KW-0812">Transmembrane</keyword>
<dbReference type="RefSeq" id="WP_193190321.1">
    <property type="nucleotide sequence ID" value="NZ_JACZFR010000012.1"/>
</dbReference>
<feature type="transmembrane region" description="Helical" evidence="5">
    <location>
        <begin position="105"/>
        <end position="123"/>
    </location>
</feature>
<gene>
    <name evidence="7" type="ORF">ACFQBM_11775</name>
</gene>
<dbReference type="Gene3D" id="1.20.1420.30">
    <property type="entry name" value="NCX, central ion-binding region"/>
    <property type="match status" value="1"/>
</dbReference>
<evidence type="ECO:0000256" key="1">
    <source>
        <dbReference type="ARBA" id="ARBA00004141"/>
    </source>
</evidence>
<feature type="transmembrane region" description="Helical" evidence="5">
    <location>
        <begin position="78"/>
        <end position="96"/>
    </location>
</feature>
<keyword evidence="3 5" id="KW-1133">Transmembrane helix</keyword>
<dbReference type="PANTHER" id="PTHR10846:SF8">
    <property type="entry name" value="INNER MEMBRANE PROTEIN YRBG"/>
    <property type="match status" value="1"/>
</dbReference>
<dbReference type="Gene3D" id="6.10.280.80">
    <property type="entry name" value="NCX, peripheral helical region"/>
    <property type="match status" value="1"/>
</dbReference>
<dbReference type="PANTHER" id="PTHR10846">
    <property type="entry name" value="SODIUM/POTASSIUM/CALCIUM EXCHANGER"/>
    <property type="match status" value="1"/>
</dbReference>
<keyword evidence="8" id="KW-1185">Reference proteome</keyword>
<evidence type="ECO:0000256" key="3">
    <source>
        <dbReference type="ARBA" id="ARBA00022989"/>
    </source>
</evidence>
<feature type="transmembrane region" description="Helical" evidence="5">
    <location>
        <begin position="173"/>
        <end position="196"/>
    </location>
</feature>
<reference evidence="8" key="1">
    <citation type="journal article" date="2019" name="Int. J. Syst. Evol. Microbiol.">
        <title>The Global Catalogue of Microorganisms (GCM) 10K type strain sequencing project: providing services to taxonomists for standard genome sequencing and annotation.</title>
        <authorList>
            <consortium name="The Broad Institute Genomics Platform"/>
            <consortium name="The Broad Institute Genome Sequencing Center for Infectious Disease"/>
            <person name="Wu L."/>
            <person name="Ma J."/>
        </authorList>
    </citation>
    <scope>NUCLEOTIDE SEQUENCE [LARGE SCALE GENOMIC DNA]</scope>
    <source>
        <strain evidence="8">CGMCC 1.13718</strain>
    </source>
</reference>
<dbReference type="InterPro" id="IPR004837">
    <property type="entry name" value="NaCa_Exmemb"/>
</dbReference>
<dbReference type="Proteomes" id="UP001596425">
    <property type="component" value="Unassembled WGS sequence"/>
</dbReference>
<feature type="transmembrane region" description="Helical" evidence="5">
    <location>
        <begin position="208"/>
        <end position="230"/>
    </location>
</feature>
<feature type="domain" description="Sodium/calcium exchanger membrane region" evidence="6">
    <location>
        <begin position="173"/>
        <end position="318"/>
    </location>
</feature>